<dbReference type="Pfam" id="PF00400">
    <property type="entry name" value="WD40"/>
    <property type="match status" value="2"/>
</dbReference>
<gene>
    <name evidence="7" type="ORF">EDEG_00700</name>
</gene>
<feature type="repeat" description="WD" evidence="6">
    <location>
        <begin position="91"/>
        <end position="133"/>
    </location>
</feature>
<dbReference type="Proteomes" id="UP000003163">
    <property type="component" value="Unassembled WGS sequence"/>
</dbReference>
<evidence type="ECO:0000313" key="8">
    <source>
        <dbReference type="Proteomes" id="UP000003163"/>
    </source>
</evidence>
<evidence type="ECO:0000256" key="3">
    <source>
        <dbReference type="ARBA" id="ARBA00022737"/>
    </source>
</evidence>
<sequence>MSIQIGNFNPVRLITHPEMNVHCVLGKRRAYLISESDVGFNIVFDVLDEDPREAYISCTFAETDVNVLVIGTKNGFVKILDIINRKYICLLSGHGGSVNEIKTHPINKFWVITVSNDLTARLWDLKECRTLAIFGGIAGHRDIILSLDISLCGKYLTTSSNDCTIKVWEIPQKTDGLVTVYFPIFNSSEVHRSFITCVQFFGKFIVSKGKKNRIVIFKPLFDVEIYLCKNESKMLFIDELVVDQSESLSQRFFLDKDSLIIHSKEIKDELYYFELENLGGSTAFKKLRSNVEKTICEVSIKDGWFYLLFEDGYMKRIKKP</sequence>
<dbReference type="AlphaFoldDB" id="J9DRP3"/>
<name>J9DRP3_EDHAE</name>
<dbReference type="InterPro" id="IPR001680">
    <property type="entry name" value="WD40_rpt"/>
</dbReference>
<dbReference type="HOGENOM" id="CLU_032683_0_0_1"/>
<evidence type="ECO:0000313" key="7">
    <source>
        <dbReference type="EMBL" id="EJW05235.1"/>
    </source>
</evidence>
<dbReference type="SMART" id="SM00320">
    <property type="entry name" value="WD40"/>
    <property type="match status" value="3"/>
</dbReference>
<dbReference type="SUPFAM" id="SSF50978">
    <property type="entry name" value="WD40 repeat-like"/>
    <property type="match status" value="1"/>
</dbReference>
<dbReference type="PANTHER" id="PTHR10253">
    <property type="entry name" value="POLYCOMB PROTEIN"/>
    <property type="match status" value="1"/>
</dbReference>
<keyword evidence="5" id="KW-0804">Transcription</keyword>
<proteinExistence type="inferred from homology"/>
<evidence type="ECO:0000256" key="5">
    <source>
        <dbReference type="ARBA" id="ARBA00023163"/>
    </source>
</evidence>
<reference evidence="8" key="2">
    <citation type="submission" date="2015-07" db="EMBL/GenBank/DDBJ databases">
        <title>Contrasting host-pathogen interactions and genome evolution in two generalist and specialist microsporidian pathogens of mosquitoes.</title>
        <authorList>
            <consortium name="The Broad Institute Genomics Platform"/>
            <consortium name="The Broad Institute Genome Sequencing Center for Infectious Disease"/>
            <person name="Cuomo C.A."/>
            <person name="Sanscrainte N.D."/>
            <person name="Goldberg J.M."/>
            <person name="Heiman D."/>
            <person name="Young S."/>
            <person name="Zeng Q."/>
            <person name="Becnel J.J."/>
            <person name="Birren B.W."/>
        </authorList>
    </citation>
    <scope>NUCLEOTIDE SEQUENCE [LARGE SCALE GENOMIC DNA]</scope>
    <source>
        <strain evidence="8">USNM 41457</strain>
    </source>
</reference>
<dbReference type="InParanoid" id="J9DRP3"/>
<dbReference type="InterPro" id="IPR019775">
    <property type="entry name" value="WD40_repeat_CS"/>
</dbReference>
<dbReference type="PROSITE" id="PS50082">
    <property type="entry name" value="WD_REPEATS_2"/>
    <property type="match status" value="2"/>
</dbReference>
<reference evidence="7 8" key="1">
    <citation type="submission" date="2011-08" db="EMBL/GenBank/DDBJ databases">
        <authorList>
            <person name="Liu Z.J."/>
            <person name="Shi F.L."/>
            <person name="Lu J.Q."/>
            <person name="Li M."/>
            <person name="Wang Z.L."/>
        </authorList>
    </citation>
    <scope>NUCLEOTIDE SEQUENCE [LARGE SCALE GENOMIC DNA]</scope>
    <source>
        <strain evidence="7 8">USNM 41457</strain>
    </source>
</reference>
<dbReference type="VEuPathDB" id="MicrosporidiaDB:EDEG_00700"/>
<evidence type="ECO:0000256" key="2">
    <source>
        <dbReference type="ARBA" id="ARBA00022574"/>
    </source>
</evidence>
<comment type="caution">
    <text evidence="7">The sequence shown here is derived from an EMBL/GenBank/DDBJ whole genome shotgun (WGS) entry which is preliminary data.</text>
</comment>
<dbReference type="PROSITE" id="PS50294">
    <property type="entry name" value="WD_REPEATS_REGION"/>
    <property type="match status" value="1"/>
</dbReference>
<evidence type="ECO:0000256" key="6">
    <source>
        <dbReference type="PROSITE-ProRule" id="PRU00221"/>
    </source>
</evidence>
<organism evidence="7 8">
    <name type="scientific">Edhazardia aedis (strain USNM 41457)</name>
    <name type="common">Microsporidian parasite</name>
    <dbReference type="NCBI Taxonomy" id="1003232"/>
    <lineage>
        <taxon>Eukaryota</taxon>
        <taxon>Fungi</taxon>
        <taxon>Fungi incertae sedis</taxon>
        <taxon>Microsporidia</taxon>
        <taxon>Edhazardia</taxon>
    </lineage>
</organism>
<keyword evidence="4" id="KW-0805">Transcription regulation</keyword>
<comment type="similarity">
    <text evidence="1">Belongs to the WD repeat ESC family.</text>
</comment>
<keyword evidence="2 6" id="KW-0853">WD repeat</keyword>
<dbReference type="InterPro" id="IPR036322">
    <property type="entry name" value="WD40_repeat_dom_sf"/>
</dbReference>
<dbReference type="STRING" id="1003232.J9DRP3"/>
<keyword evidence="3" id="KW-0677">Repeat</keyword>
<dbReference type="InterPro" id="IPR015943">
    <property type="entry name" value="WD40/YVTN_repeat-like_dom_sf"/>
</dbReference>
<dbReference type="PROSITE" id="PS00678">
    <property type="entry name" value="WD_REPEATS_1"/>
    <property type="match status" value="2"/>
</dbReference>
<evidence type="ECO:0000256" key="4">
    <source>
        <dbReference type="ARBA" id="ARBA00023015"/>
    </source>
</evidence>
<feature type="repeat" description="WD" evidence="6">
    <location>
        <begin position="137"/>
        <end position="170"/>
    </location>
</feature>
<dbReference type="InterPro" id="IPR051243">
    <property type="entry name" value="PcG_WD-repeat"/>
</dbReference>
<dbReference type="OrthoDB" id="1367865at2759"/>
<keyword evidence="8" id="KW-1185">Reference proteome</keyword>
<dbReference type="Gene3D" id="2.130.10.10">
    <property type="entry name" value="YVTN repeat-like/Quinoprotein amine dehydrogenase"/>
    <property type="match status" value="1"/>
</dbReference>
<accession>J9DRP3</accession>
<dbReference type="EMBL" id="AFBI03000008">
    <property type="protein sequence ID" value="EJW05235.1"/>
    <property type="molecule type" value="Genomic_DNA"/>
</dbReference>
<evidence type="ECO:0000256" key="1">
    <source>
        <dbReference type="ARBA" id="ARBA00008075"/>
    </source>
</evidence>
<protein>
    <submittedName>
        <fullName evidence="7">Uncharacterized protein</fullName>
    </submittedName>
</protein>